<accession>A0ABT0TU00</accession>
<dbReference type="InterPro" id="IPR004393">
    <property type="entry name" value="NadC"/>
</dbReference>
<evidence type="ECO:0000256" key="4">
    <source>
        <dbReference type="ARBA" id="ARBA00011944"/>
    </source>
</evidence>
<keyword evidence="13" id="KW-1185">Reference proteome</keyword>
<comment type="similarity">
    <text evidence="3 9">Belongs to the NadC/ModD family.</text>
</comment>
<evidence type="ECO:0000313" key="13">
    <source>
        <dbReference type="Proteomes" id="UP001057522"/>
    </source>
</evidence>
<dbReference type="Gene3D" id="3.20.20.70">
    <property type="entry name" value="Aldolase class I"/>
    <property type="match status" value="1"/>
</dbReference>
<reference evidence="12" key="1">
    <citation type="submission" date="2022-06" db="EMBL/GenBank/DDBJ databases">
        <title>Helicobacter colisuis sp. nov.</title>
        <authorList>
            <person name="Papic B."/>
            <person name="Gruntar I."/>
        </authorList>
    </citation>
    <scope>NUCLEOTIDE SEQUENCE</scope>
    <source>
        <strain evidence="12">11154-15</strain>
    </source>
</reference>
<dbReference type="InterPro" id="IPR027277">
    <property type="entry name" value="NadC/ModD"/>
</dbReference>
<dbReference type="PANTHER" id="PTHR32179">
    <property type="entry name" value="NICOTINATE-NUCLEOTIDE PYROPHOSPHORYLASE [CARBOXYLATING]"/>
    <property type="match status" value="1"/>
</dbReference>
<dbReference type="InterPro" id="IPR022412">
    <property type="entry name" value="Quinolinate_PRibosylTrfase_N"/>
</dbReference>
<dbReference type="NCBIfam" id="TIGR00078">
    <property type="entry name" value="nadC"/>
    <property type="match status" value="1"/>
</dbReference>
<dbReference type="GO" id="GO:0004514">
    <property type="term" value="F:nicotinate-nucleotide diphosphorylase (carboxylating) activity"/>
    <property type="evidence" value="ECO:0007669"/>
    <property type="project" value="UniProtKB-EC"/>
</dbReference>
<comment type="caution">
    <text evidence="12">The sequence shown here is derived from an EMBL/GenBank/DDBJ whole genome shotgun (WGS) entry which is preliminary data.</text>
</comment>
<evidence type="ECO:0000256" key="3">
    <source>
        <dbReference type="ARBA" id="ARBA00009400"/>
    </source>
</evidence>
<evidence type="ECO:0000256" key="1">
    <source>
        <dbReference type="ARBA" id="ARBA00003237"/>
    </source>
</evidence>
<evidence type="ECO:0000259" key="10">
    <source>
        <dbReference type="Pfam" id="PF01729"/>
    </source>
</evidence>
<dbReference type="Gene3D" id="3.90.1170.20">
    <property type="entry name" value="Quinolinate phosphoribosyl transferase, N-terminal domain"/>
    <property type="match status" value="1"/>
</dbReference>
<comment type="function">
    <text evidence="1">Involved in the catabolism of quinolinic acid (QA).</text>
</comment>
<evidence type="ECO:0000256" key="6">
    <source>
        <dbReference type="ARBA" id="ARBA00022676"/>
    </source>
</evidence>
<comment type="pathway">
    <text evidence="2">Cofactor biosynthesis; NAD(+) biosynthesis; nicotinate D-ribonucleotide from quinolinate: step 1/1.</text>
</comment>
<dbReference type="Pfam" id="PF02749">
    <property type="entry name" value="QRPTase_N"/>
    <property type="match status" value="1"/>
</dbReference>
<dbReference type="RefSeq" id="WP_250603983.1">
    <property type="nucleotide sequence ID" value="NZ_JAMOKX010000003.1"/>
</dbReference>
<evidence type="ECO:0000256" key="5">
    <source>
        <dbReference type="ARBA" id="ARBA00022642"/>
    </source>
</evidence>
<evidence type="ECO:0000256" key="2">
    <source>
        <dbReference type="ARBA" id="ARBA00004893"/>
    </source>
</evidence>
<evidence type="ECO:0000313" key="12">
    <source>
        <dbReference type="EMBL" id="MCL9819324.1"/>
    </source>
</evidence>
<dbReference type="SUPFAM" id="SSF51690">
    <property type="entry name" value="Nicotinate/Quinolinate PRTase C-terminal domain-like"/>
    <property type="match status" value="1"/>
</dbReference>
<dbReference type="InterPro" id="IPR013785">
    <property type="entry name" value="Aldolase_TIM"/>
</dbReference>
<dbReference type="SUPFAM" id="SSF54675">
    <property type="entry name" value="Nicotinate/Quinolinate PRTase N-terminal domain-like"/>
    <property type="match status" value="1"/>
</dbReference>
<dbReference type="Proteomes" id="UP001057522">
    <property type="component" value="Unassembled WGS sequence"/>
</dbReference>
<dbReference type="EMBL" id="JAMOKX010000003">
    <property type="protein sequence ID" value="MCL9819324.1"/>
    <property type="molecule type" value="Genomic_DNA"/>
</dbReference>
<protein>
    <recommendedName>
        <fullName evidence="4">nicotinate-nucleotide diphosphorylase (carboxylating)</fullName>
        <ecNumber evidence="4">2.4.2.19</ecNumber>
    </recommendedName>
    <alternativeName>
        <fullName evidence="8">Quinolinate phosphoribosyltransferase [decarboxylating]</fullName>
    </alternativeName>
</protein>
<name>A0ABT0TU00_9HELI</name>
<dbReference type="InterPro" id="IPR037128">
    <property type="entry name" value="Quinolinate_PRibosylTase_N_sf"/>
</dbReference>
<proteinExistence type="inferred from homology"/>
<evidence type="ECO:0000256" key="7">
    <source>
        <dbReference type="ARBA" id="ARBA00022679"/>
    </source>
</evidence>
<feature type="domain" description="Quinolinate phosphoribosyl transferase C-terminal" evidence="10">
    <location>
        <begin position="105"/>
        <end position="273"/>
    </location>
</feature>
<evidence type="ECO:0000256" key="9">
    <source>
        <dbReference type="PIRNR" id="PIRNR006250"/>
    </source>
</evidence>
<dbReference type="PANTHER" id="PTHR32179:SF3">
    <property type="entry name" value="NICOTINATE-NUCLEOTIDE PYROPHOSPHORYLASE [CARBOXYLATING]"/>
    <property type="match status" value="1"/>
</dbReference>
<feature type="domain" description="Quinolinate phosphoribosyl transferase N-terminal" evidence="11">
    <location>
        <begin position="22"/>
        <end position="103"/>
    </location>
</feature>
<sequence>MHKILLDDFLRATLKEDMGKGDLYSRIENNIAVESYIIVKEDGILSGRIYVERLCELLGIEVEFSLKDGEAFCKGTKIATFKGKMSAILGAERTILNLLQHSSGIATLTNKYVKALEGTQCVLLDTRKTRPLLRDFEKYSTRNGGAINHRFGLDDCLMLKDTHLSRILSLSKFIQEIREKIPFTTKIEVECENILQAKEALESRIDILMCDNMEATAIKEVVKMRDLIAPNVLLEASGNITLANLKEYAKSGIDAISSGAIIHQATWIDMSMRID</sequence>
<keyword evidence="5" id="KW-0662">Pyridine nucleotide biosynthesis</keyword>
<keyword evidence="7 9" id="KW-0808">Transferase</keyword>
<organism evidence="12 13">
    <name type="scientific">Helicobacter colisuis</name>
    <dbReference type="NCBI Taxonomy" id="2949739"/>
    <lineage>
        <taxon>Bacteria</taxon>
        <taxon>Pseudomonadati</taxon>
        <taxon>Campylobacterota</taxon>
        <taxon>Epsilonproteobacteria</taxon>
        <taxon>Campylobacterales</taxon>
        <taxon>Helicobacteraceae</taxon>
        <taxon>Helicobacter</taxon>
    </lineage>
</organism>
<dbReference type="CDD" id="cd01572">
    <property type="entry name" value="QPRTase"/>
    <property type="match status" value="1"/>
</dbReference>
<evidence type="ECO:0000256" key="8">
    <source>
        <dbReference type="ARBA" id="ARBA00033102"/>
    </source>
</evidence>
<dbReference type="InterPro" id="IPR002638">
    <property type="entry name" value="Quinolinate_PRibosylTrfase_C"/>
</dbReference>
<dbReference type="Pfam" id="PF01729">
    <property type="entry name" value="QRPTase_C"/>
    <property type="match status" value="1"/>
</dbReference>
<evidence type="ECO:0000259" key="11">
    <source>
        <dbReference type="Pfam" id="PF02749"/>
    </source>
</evidence>
<dbReference type="PIRSF" id="PIRSF006250">
    <property type="entry name" value="NadC_ModD"/>
    <property type="match status" value="1"/>
</dbReference>
<keyword evidence="6 9" id="KW-0328">Glycosyltransferase</keyword>
<dbReference type="InterPro" id="IPR036068">
    <property type="entry name" value="Nicotinate_pribotase-like_C"/>
</dbReference>
<gene>
    <name evidence="12" type="primary">nadC</name>
    <name evidence="12" type="ORF">NCR95_03945</name>
</gene>
<dbReference type="EC" id="2.4.2.19" evidence="4"/>